<evidence type="ECO:0000313" key="2">
    <source>
        <dbReference type="EMBL" id="PVU87810.1"/>
    </source>
</evidence>
<dbReference type="PANTHER" id="PTHR33395">
    <property type="entry name" value="TRANSCRIPTASE, PUTATIVE-RELATED-RELATED"/>
    <property type="match status" value="1"/>
</dbReference>
<gene>
    <name evidence="2" type="ORF">BB561_006160</name>
</gene>
<proteinExistence type="predicted"/>
<dbReference type="OrthoDB" id="5579505at2759"/>
<comment type="caution">
    <text evidence="2">The sequence shown here is derived from an EMBL/GenBank/DDBJ whole genome shotgun (WGS) entry which is preliminary data.</text>
</comment>
<dbReference type="Gene3D" id="3.60.10.10">
    <property type="entry name" value="Endonuclease/exonuclease/phosphatase"/>
    <property type="match status" value="1"/>
</dbReference>
<reference evidence="2 3" key="1">
    <citation type="journal article" date="2018" name="MBio">
        <title>Comparative Genomics Reveals the Core Gene Toolbox for the Fungus-Insect Symbiosis.</title>
        <authorList>
            <person name="Wang Y."/>
            <person name="Stata M."/>
            <person name="Wang W."/>
            <person name="Stajich J.E."/>
            <person name="White M.M."/>
            <person name="Moncalvo J.M."/>
        </authorList>
    </citation>
    <scope>NUCLEOTIDE SEQUENCE [LARGE SCALE GENOMIC DNA]</scope>
    <source>
        <strain evidence="2 3">SWE-8-4</strain>
    </source>
</reference>
<dbReference type="InterPro" id="IPR005135">
    <property type="entry name" value="Endo/exonuclease/phosphatase"/>
</dbReference>
<keyword evidence="3" id="KW-1185">Reference proteome</keyword>
<name>A0A2T9Y646_9FUNG</name>
<dbReference type="AlphaFoldDB" id="A0A2T9Y646"/>
<evidence type="ECO:0000259" key="1">
    <source>
        <dbReference type="Pfam" id="PF03372"/>
    </source>
</evidence>
<organism evidence="2 3">
    <name type="scientific">Smittium simulii</name>
    <dbReference type="NCBI Taxonomy" id="133385"/>
    <lineage>
        <taxon>Eukaryota</taxon>
        <taxon>Fungi</taxon>
        <taxon>Fungi incertae sedis</taxon>
        <taxon>Zoopagomycota</taxon>
        <taxon>Kickxellomycotina</taxon>
        <taxon>Harpellomycetes</taxon>
        <taxon>Harpellales</taxon>
        <taxon>Legeriomycetaceae</taxon>
        <taxon>Smittium</taxon>
    </lineage>
</organism>
<dbReference type="PANTHER" id="PTHR33395:SF22">
    <property type="entry name" value="REVERSE TRANSCRIPTASE DOMAIN-CONTAINING PROTEIN"/>
    <property type="match status" value="1"/>
</dbReference>
<dbReference type="Proteomes" id="UP000245383">
    <property type="component" value="Unassembled WGS sequence"/>
</dbReference>
<dbReference type="Pfam" id="PF03372">
    <property type="entry name" value="Exo_endo_phos"/>
    <property type="match status" value="1"/>
</dbReference>
<evidence type="ECO:0000313" key="3">
    <source>
        <dbReference type="Proteomes" id="UP000245383"/>
    </source>
</evidence>
<dbReference type="InterPro" id="IPR036691">
    <property type="entry name" value="Endo/exonu/phosph_ase_sf"/>
</dbReference>
<dbReference type="STRING" id="133385.A0A2T9Y646"/>
<dbReference type="SUPFAM" id="SSF56219">
    <property type="entry name" value="DNase I-like"/>
    <property type="match status" value="1"/>
</dbReference>
<dbReference type="GO" id="GO:0003824">
    <property type="term" value="F:catalytic activity"/>
    <property type="evidence" value="ECO:0007669"/>
    <property type="project" value="InterPro"/>
</dbReference>
<protein>
    <recommendedName>
        <fullName evidence="1">Endonuclease/exonuclease/phosphatase domain-containing protein</fullName>
    </recommendedName>
</protein>
<accession>A0A2T9Y646</accession>
<feature type="domain" description="Endonuclease/exonuclease/phosphatase" evidence="1">
    <location>
        <begin position="122"/>
        <end position="295"/>
    </location>
</feature>
<sequence>MSNVPVVLPSAAAGVPLIPTKRTRLEYSTVAKTDSVKKVVKIHTKICPDSIKISKKRQQNGEYRFEITSKCTNSNFFKKPDIDLLEKVLKTRARFDMHKNSRQKQLKITKKQPIVNEKLTFCTYNIRGIKGCQYEFNELMRVRQPTVVAVQETLLNKKSYRYKLPGYTVIESKSDQNLGGNGLFIDLKNNSGLQIFELKQHPHWMSAKKIGKTTDGNKFTVIIINLHFPSTGKRKKDAILTLNRHIQKITDNKKHQKIIVLGDFNMDKSKYNGMNMGRMIDHILYSGMGERLNYCKVSHTVDLKISLKIIEKHANMLLNHNRFAVLTANNAELGALCNDTATTITDTNPNVTDNCINNNPKELWNWIKFRTGKNRQFISNGPVLDKNKSLITDSKQKLNVWAKNFGNLAKDGTGNSQNKAKWTGVFTNTTNAFNICESNINWGEIVTALKGTPNNKASDTDIIPSKVWKLVQSEDEPESNLAKLILKLANKIYTSDGIPTIWTSSIVVPVPKKGDLNDPNNY</sequence>
<dbReference type="EMBL" id="MBFR01000443">
    <property type="protein sequence ID" value="PVU87810.1"/>
    <property type="molecule type" value="Genomic_DNA"/>
</dbReference>